<dbReference type="EMBL" id="CAUYUJ010017875">
    <property type="protein sequence ID" value="CAK0878698.1"/>
    <property type="molecule type" value="Genomic_DNA"/>
</dbReference>
<comment type="caution">
    <text evidence="1">The sequence shown here is derived from an EMBL/GenBank/DDBJ whole genome shotgun (WGS) entry which is preliminary data.</text>
</comment>
<accession>A0ABN9W269</accession>
<gene>
    <name evidence="1" type="ORF">PCOR1329_LOCUS62373</name>
</gene>
<dbReference type="Proteomes" id="UP001189429">
    <property type="component" value="Unassembled WGS sequence"/>
</dbReference>
<name>A0ABN9W269_9DINO</name>
<reference evidence="1" key="1">
    <citation type="submission" date="2023-10" db="EMBL/GenBank/DDBJ databases">
        <authorList>
            <person name="Chen Y."/>
            <person name="Shah S."/>
            <person name="Dougan E. K."/>
            <person name="Thang M."/>
            <person name="Chan C."/>
        </authorList>
    </citation>
    <scope>NUCLEOTIDE SEQUENCE [LARGE SCALE GENOMIC DNA]</scope>
</reference>
<keyword evidence="2" id="KW-1185">Reference proteome</keyword>
<protein>
    <submittedName>
        <fullName evidence="1">Uncharacterized protein</fullName>
    </submittedName>
</protein>
<evidence type="ECO:0000313" key="1">
    <source>
        <dbReference type="EMBL" id="CAK0878698.1"/>
    </source>
</evidence>
<organism evidence="1 2">
    <name type="scientific">Prorocentrum cordatum</name>
    <dbReference type="NCBI Taxonomy" id="2364126"/>
    <lineage>
        <taxon>Eukaryota</taxon>
        <taxon>Sar</taxon>
        <taxon>Alveolata</taxon>
        <taxon>Dinophyceae</taxon>
        <taxon>Prorocentrales</taxon>
        <taxon>Prorocentraceae</taxon>
        <taxon>Prorocentrum</taxon>
    </lineage>
</organism>
<evidence type="ECO:0000313" key="2">
    <source>
        <dbReference type="Proteomes" id="UP001189429"/>
    </source>
</evidence>
<proteinExistence type="predicted"/>
<sequence>MCLGQRVECGGLSQATAELCAEQRGGSPLEPQGLEDALFDAGVADELVEFHMERERRNLSPRGSGARNAPLDAGLRDAGVRFMWGLCQLVGLPHAAGSQAAALLDIACLRHDGGILAGHLPLVCTVIVKLLKKTDTATIFVSNASVLPHAQRMVGCLRQLGHHVPDATEDALRFEETKLLVTLQWETQPSTIESWVSIFLSRFNIITRGIHAAKMNKVWEQSMLCSQALVTRLPASPEMPPLALARGLLGLSFVCVGLLPMEAADTSAILGSLQTAAMACPTELQAACERAVAALQQAGSEVQTVVAAHRAREGPTSAAAAQVRAGAGGLAVEM</sequence>